<keyword evidence="4" id="KW-0238">DNA-binding</keyword>
<evidence type="ECO:0000313" key="9">
    <source>
        <dbReference type="EMBL" id="KAF2025103.1"/>
    </source>
</evidence>
<evidence type="ECO:0000256" key="1">
    <source>
        <dbReference type="ARBA" id="ARBA00022723"/>
    </source>
</evidence>
<dbReference type="PANTHER" id="PTHR36206">
    <property type="entry name" value="ASPERCRYPTIN BIOSYNTHESIS CLUSTER-SPECIFIC TRANSCRIPTION REGULATOR ATNN-RELATED"/>
    <property type="match status" value="1"/>
</dbReference>
<gene>
    <name evidence="9" type="ORF">EK21DRAFT_77160</name>
</gene>
<evidence type="ECO:0000256" key="4">
    <source>
        <dbReference type="ARBA" id="ARBA00023125"/>
    </source>
</evidence>
<dbReference type="Gene3D" id="4.10.240.10">
    <property type="entry name" value="Zn(2)-C6 fungal-type DNA-binding domain"/>
    <property type="match status" value="1"/>
</dbReference>
<dbReference type="PANTHER" id="PTHR36206:SF12">
    <property type="entry name" value="ASPERCRYPTIN BIOSYNTHESIS CLUSTER-SPECIFIC TRANSCRIPTION REGULATOR ATNN-RELATED"/>
    <property type="match status" value="1"/>
</dbReference>
<dbReference type="GO" id="GO:0008270">
    <property type="term" value="F:zinc ion binding"/>
    <property type="evidence" value="ECO:0007669"/>
    <property type="project" value="InterPro"/>
</dbReference>
<feature type="region of interest" description="Disordered" evidence="7">
    <location>
        <begin position="245"/>
        <end position="376"/>
    </location>
</feature>
<evidence type="ECO:0000259" key="8">
    <source>
        <dbReference type="PROSITE" id="PS50048"/>
    </source>
</evidence>
<dbReference type="InterPro" id="IPR001138">
    <property type="entry name" value="Zn2Cys6_DnaBD"/>
</dbReference>
<dbReference type="SMART" id="SM00066">
    <property type="entry name" value="GAL4"/>
    <property type="match status" value="1"/>
</dbReference>
<organism evidence="9 10">
    <name type="scientific">Setomelanomma holmii</name>
    <dbReference type="NCBI Taxonomy" id="210430"/>
    <lineage>
        <taxon>Eukaryota</taxon>
        <taxon>Fungi</taxon>
        <taxon>Dikarya</taxon>
        <taxon>Ascomycota</taxon>
        <taxon>Pezizomycotina</taxon>
        <taxon>Dothideomycetes</taxon>
        <taxon>Pleosporomycetidae</taxon>
        <taxon>Pleosporales</taxon>
        <taxon>Pleosporineae</taxon>
        <taxon>Phaeosphaeriaceae</taxon>
        <taxon>Setomelanomma</taxon>
    </lineage>
</organism>
<dbReference type="AlphaFoldDB" id="A0A9P4GYP3"/>
<sequence length="376" mass="41231">MSAVLHLPVLNTPTPYMLKEKSVDSFAPAFTAVNGRGSPPSPRGSTIANGMSARQSPIQPFEQRLSEVDYRSGSTSSPSDTSSGPSSPDSPKKRKHSGSPEEPKETNETAKAMEAPQHRQLPPMDRPGEPERRWTAEPQSHNGYQEMRDPRPLDSGHGSMPPMNAAHSHLPESNGFEPANSAEANRASVQQIDAKKRKRQFANRTKTGCGTCRRRKKKCDEAKPECNNCLRGGFVCEGYASKVPWPKNGGTKPPPPLQAKEHMHDPTAAYPRCPGCSQIHIPHCEPARSNSQSYSDGRQLNGSEGVRARPIVIEEQERKPPAPSSWGNGWNEPHRVSYPEHPPPPQVTAHYPQPPPPHDRAPSHEQHISQSQGPPP</sequence>
<accession>A0A9P4GYP3</accession>
<dbReference type="InterPro" id="IPR036864">
    <property type="entry name" value="Zn2-C6_fun-type_DNA-bd_sf"/>
</dbReference>
<dbReference type="SUPFAM" id="SSF57701">
    <property type="entry name" value="Zn2/Cys6 DNA-binding domain"/>
    <property type="match status" value="1"/>
</dbReference>
<keyword evidence="5" id="KW-0804">Transcription</keyword>
<evidence type="ECO:0000256" key="7">
    <source>
        <dbReference type="SAM" id="MobiDB-lite"/>
    </source>
</evidence>
<dbReference type="OrthoDB" id="25818at2759"/>
<dbReference type="CDD" id="cd00067">
    <property type="entry name" value="GAL4"/>
    <property type="match status" value="1"/>
</dbReference>
<dbReference type="PROSITE" id="PS00463">
    <property type="entry name" value="ZN2_CY6_FUNGAL_1"/>
    <property type="match status" value="1"/>
</dbReference>
<evidence type="ECO:0000256" key="2">
    <source>
        <dbReference type="ARBA" id="ARBA00022833"/>
    </source>
</evidence>
<dbReference type="Pfam" id="PF00172">
    <property type="entry name" value="Zn_clus"/>
    <property type="match status" value="1"/>
</dbReference>
<feature type="region of interest" description="Disordered" evidence="7">
    <location>
        <begin position="30"/>
        <end position="214"/>
    </location>
</feature>
<keyword evidence="1" id="KW-0479">Metal-binding</keyword>
<feature type="compositionally biased region" description="Low complexity" evidence="7">
    <location>
        <begin position="72"/>
        <end position="89"/>
    </location>
</feature>
<keyword evidence="3" id="KW-0805">Transcription regulation</keyword>
<reference evidence="9" key="1">
    <citation type="journal article" date="2020" name="Stud. Mycol.">
        <title>101 Dothideomycetes genomes: a test case for predicting lifestyles and emergence of pathogens.</title>
        <authorList>
            <person name="Haridas S."/>
            <person name="Albert R."/>
            <person name="Binder M."/>
            <person name="Bloem J."/>
            <person name="Labutti K."/>
            <person name="Salamov A."/>
            <person name="Andreopoulos B."/>
            <person name="Baker S."/>
            <person name="Barry K."/>
            <person name="Bills G."/>
            <person name="Bluhm B."/>
            <person name="Cannon C."/>
            <person name="Castanera R."/>
            <person name="Culley D."/>
            <person name="Daum C."/>
            <person name="Ezra D."/>
            <person name="Gonzalez J."/>
            <person name="Henrissat B."/>
            <person name="Kuo A."/>
            <person name="Liang C."/>
            <person name="Lipzen A."/>
            <person name="Lutzoni F."/>
            <person name="Magnuson J."/>
            <person name="Mondo S."/>
            <person name="Nolan M."/>
            <person name="Ohm R."/>
            <person name="Pangilinan J."/>
            <person name="Park H.-J."/>
            <person name="Ramirez L."/>
            <person name="Alfaro M."/>
            <person name="Sun H."/>
            <person name="Tritt A."/>
            <person name="Yoshinaga Y."/>
            <person name="Zwiers L.-H."/>
            <person name="Turgeon B."/>
            <person name="Goodwin S."/>
            <person name="Spatafora J."/>
            <person name="Crous P."/>
            <person name="Grigoriev I."/>
        </authorList>
    </citation>
    <scope>NUCLEOTIDE SEQUENCE</scope>
    <source>
        <strain evidence="9">CBS 110217</strain>
    </source>
</reference>
<dbReference type="GO" id="GO:0000981">
    <property type="term" value="F:DNA-binding transcription factor activity, RNA polymerase II-specific"/>
    <property type="evidence" value="ECO:0007669"/>
    <property type="project" value="InterPro"/>
</dbReference>
<evidence type="ECO:0000256" key="3">
    <source>
        <dbReference type="ARBA" id="ARBA00023015"/>
    </source>
</evidence>
<name>A0A9P4GYP3_9PLEO</name>
<feature type="non-terminal residue" evidence="9">
    <location>
        <position position="376"/>
    </location>
</feature>
<feature type="compositionally biased region" description="Polar residues" evidence="7">
    <location>
        <begin position="43"/>
        <end position="58"/>
    </location>
</feature>
<dbReference type="Proteomes" id="UP000799777">
    <property type="component" value="Unassembled WGS sequence"/>
</dbReference>
<keyword evidence="6" id="KW-0539">Nucleus</keyword>
<comment type="caution">
    <text evidence="9">The sequence shown here is derived from an EMBL/GenBank/DDBJ whole genome shotgun (WGS) entry which is preliminary data.</text>
</comment>
<feature type="compositionally biased region" description="Basic and acidic residues" evidence="7">
    <location>
        <begin position="357"/>
        <end position="367"/>
    </location>
</feature>
<evidence type="ECO:0000313" key="10">
    <source>
        <dbReference type="Proteomes" id="UP000799777"/>
    </source>
</evidence>
<dbReference type="InterPro" id="IPR052360">
    <property type="entry name" value="Transcr_Regulatory_Proteins"/>
</dbReference>
<dbReference type="PROSITE" id="PS50048">
    <property type="entry name" value="ZN2_CY6_FUNGAL_2"/>
    <property type="match status" value="1"/>
</dbReference>
<dbReference type="GO" id="GO:0003677">
    <property type="term" value="F:DNA binding"/>
    <property type="evidence" value="ECO:0007669"/>
    <property type="project" value="UniProtKB-KW"/>
</dbReference>
<feature type="compositionally biased region" description="Basic and acidic residues" evidence="7">
    <location>
        <begin position="98"/>
        <end position="108"/>
    </location>
</feature>
<feature type="compositionally biased region" description="Pro residues" evidence="7">
    <location>
        <begin position="340"/>
        <end position="356"/>
    </location>
</feature>
<feature type="compositionally biased region" description="Polar residues" evidence="7">
    <location>
        <begin position="288"/>
        <end position="302"/>
    </location>
</feature>
<evidence type="ECO:0000256" key="6">
    <source>
        <dbReference type="ARBA" id="ARBA00023242"/>
    </source>
</evidence>
<feature type="compositionally biased region" description="Basic and acidic residues" evidence="7">
    <location>
        <begin position="126"/>
        <end position="135"/>
    </location>
</feature>
<feature type="domain" description="Zn(2)-C6 fungal-type" evidence="8">
    <location>
        <begin position="208"/>
        <end position="236"/>
    </location>
</feature>
<proteinExistence type="predicted"/>
<evidence type="ECO:0000256" key="5">
    <source>
        <dbReference type="ARBA" id="ARBA00023163"/>
    </source>
</evidence>
<keyword evidence="10" id="KW-1185">Reference proteome</keyword>
<dbReference type="EMBL" id="ML978274">
    <property type="protein sequence ID" value="KAF2025103.1"/>
    <property type="molecule type" value="Genomic_DNA"/>
</dbReference>
<keyword evidence="2" id="KW-0862">Zinc</keyword>
<protein>
    <recommendedName>
        <fullName evidence="8">Zn(2)-C6 fungal-type domain-containing protein</fullName>
    </recommendedName>
</protein>